<dbReference type="Proteomes" id="UP000308953">
    <property type="component" value="Unassembled WGS sequence"/>
</dbReference>
<evidence type="ECO:0000256" key="2">
    <source>
        <dbReference type="ARBA" id="ARBA00001946"/>
    </source>
</evidence>
<evidence type="ECO:0000259" key="10">
    <source>
        <dbReference type="SMART" id="SM00861"/>
    </source>
</evidence>
<dbReference type="InterPro" id="IPR005475">
    <property type="entry name" value="Transketolase-like_Pyr-bd"/>
</dbReference>
<accession>A0A4S9DZ67</accession>
<dbReference type="SUPFAM" id="SSF52922">
    <property type="entry name" value="TK C-terminal domain-like"/>
    <property type="match status" value="1"/>
</dbReference>
<dbReference type="AlphaFoldDB" id="A0A4S9DZ67"/>
<dbReference type="GO" id="GO:0006098">
    <property type="term" value="P:pentose-phosphate shunt"/>
    <property type="evidence" value="ECO:0007669"/>
    <property type="project" value="TreeGrafter"/>
</dbReference>
<evidence type="ECO:0000256" key="8">
    <source>
        <dbReference type="ARBA" id="ARBA00023052"/>
    </source>
</evidence>
<dbReference type="Gene3D" id="3.40.50.970">
    <property type="match status" value="2"/>
</dbReference>
<name>A0A4S9DZ67_AURPU</name>
<dbReference type="Gene3D" id="3.40.50.920">
    <property type="match status" value="1"/>
</dbReference>
<dbReference type="EMBL" id="QZAV01000420">
    <property type="protein sequence ID" value="THX26729.1"/>
    <property type="molecule type" value="Genomic_DNA"/>
</dbReference>
<gene>
    <name evidence="11" type="ORF">D6D10_09644</name>
</gene>
<dbReference type="GO" id="GO:0005829">
    <property type="term" value="C:cytosol"/>
    <property type="evidence" value="ECO:0007669"/>
    <property type="project" value="TreeGrafter"/>
</dbReference>
<dbReference type="InterPro" id="IPR009014">
    <property type="entry name" value="Transketo_C/PFOR_II"/>
</dbReference>
<dbReference type="InterPro" id="IPR005474">
    <property type="entry name" value="Transketolase_N"/>
</dbReference>
<dbReference type="CDD" id="cd07033">
    <property type="entry name" value="TPP_PYR_DXS_TK_like"/>
    <property type="match status" value="1"/>
</dbReference>
<dbReference type="Pfam" id="PF22613">
    <property type="entry name" value="Transketolase_C_1"/>
    <property type="match status" value="1"/>
</dbReference>
<evidence type="ECO:0000256" key="7">
    <source>
        <dbReference type="ARBA" id="ARBA00022842"/>
    </source>
</evidence>
<evidence type="ECO:0000256" key="9">
    <source>
        <dbReference type="SAM" id="MobiDB-lite"/>
    </source>
</evidence>
<dbReference type="InterPro" id="IPR020826">
    <property type="entry name" value="Transketolase_BS"/>
</dbReference>
<evidence type="ECO:0000256" key="4">
    <source>
        <dbReference type="ARBA" id="ARBA00007131"/>
    </source>
</evidence>
<dbReference type="InterPro" id="IPR033247">
    <property type="entry name" value="Transketolase_fam"/>
</dbReference>
<keyword evidence="7" id="KW-0460">Magnesium</keyword>
<protein>
    <recommendedName>
        <fullName evidence="10">Transketolase-like pyrimidine-binding domain-containing protein</fullName>
    </recommendedName>
</protein>
<dbReference type="PROSITE" id="PS00802">
    <property type="entry name" value="TRANSKETOLASE_2"/>
    <property type="match status" value="1"/>
</dbReference>
<evidence type="ECO:0000313" key="12">
    <source>
        <dbReference type="Proteomes" id="UP000308953"/>
    </source>
</evidence>
<comment type="cofactor">
    <cofactor evidence="2">
        <name>Mg(2+)</name>
        <dbReference type="ChEBI" id="CHEBI:18420"/>
    </cofactor>
</comment>
<evidence type="ECO:0000256" key="3">
    <source>
        <dbReference type="ARBA" id="ARBA00001964"/>
    </source>
</evidence>
<sequence>MDSPQEHSPPRKECSEGEIQDQNAVREVRKLVIDICRQNGGGHGGSAIGMAPMAVALWKYTMRYNPMNAEWFDRDRFVLSNGHAAMLLYAMLHVSGYPHMTAEELRMYGDAKAVDKETGDWKRTLCHGHPEIEVLGVEVTTGPLGQGVANAVGLAIASQNLAATFNRPDTSVINSRIYCVTGDGCIQEGVTNEAMAIAGHLALDNLTLLYDNNQVTCDGPLDWIVSENTNDKMRAIGWNVIDVFDGDNSVSSITSALAAAKAFKGKPTFINIRTTIGYGTATAGTFKSHHGTYSDDDAALYASPGHVQTHTLTESTRKYWEEVSERGKELESRWIENMENYSTSYPELGAALRLRIQGTYDVRELLSTFKKPDDIQATRQFNGFLFNELMSHMPAMMAGGADLWNSNQMGDQSHRIFDRTNQGGRVIRYGIREHAMTSISNGLAAYAPNCFLPITATFFMFYLYGAAGVRMGALSNLKVIHIATHDSIGEGQNGPTHQPVELDSLFRAMPNLQYIRPGDSEEVIGAWLAALTAENKPSMLSLARDPALSLVPNTNRQHVLKGGYVILENEGADVTLISCGSELQFAVEASKQLNAADIPTRVVSMPCISLFEEQSQQYQDSVLSGSTHVISIESYIATTWARFCTASIAMDSFGYSGSGRENFARFGIDTDGIVRKVMGHVKTSVQDTSRPSRWQLLR</sequence>
<dbReference type="Pfam" id="PF00456">
    <property type="entry name" value="Transketolase_N"/>
    <property type="match status" value="1"/>
</dbReference>
<keyword evidence="6" id="KW-0479">Metal-binding</keyword>
<comment type="cofactor">
    <cofactor evidence="3">
        <name>thiamine diphosphate</name>
        <dbReference type="ChEBI" id="CHEBI:58937"/>
    </cofactor>
</comment>
<reference evidence="11 12" key="1">
    <citation type="submission" date="2018-10" db="EMBL/GenBank/DDBJ databases">
        <title>Fifty Aureobasidium pullulans genomes reveal a recombining polyextremotolerant generalist.</title>
        <authorList>
            <person name="Gostincar C."/>
            <person name="Turk M."/>
            <person name="Zajc J."/>
            <person name="Gunde-Cimerman N."/>
        </authorList>
    </citation>
    <scope>NUCLEOTIDE SEQUENCE [LARGE SCALE GENOMIC DNA]</scope>
    <source>
        <strain evidence="11 12">EXF-9785</strain>
    </source>
</reference>
<dbReference type="GO" id="GO:0005634">
    <property type="term" value="C:nucleus"/>
    <property type="evidence" value="ECO:0007669"/>
    <property type="project" value="TreeGrafter"/>
</dbReference>
<comment type="cofactor">
    <cofactor evidence="1">
        <name>Co(2+)</name>
        <dbReference type="ChEBI" id="CHEBI:48828"/>
    </cofactor>
</comment>
<dbReference type="SUPFAM" id="SSF52518">
    <property type="entry name" value="Thiamin diphosphate-binding fold (THDP-binding)"/>
    <property type="match status" value="2"/>
</dbReference>
<evidence type="ECO:0000313" key="11">
    <source>
        <dbReference type="EMBL" id="THX26729.1"/>
    </source>
</evidence>
<keyword evidence="8" id="KW-0786">Thiamine pyrophosphate</keyword>
<dbReference type="InterPro" id="IPR029061">
    <property type="entry name" value="THDP-binding"/>
</dbReference>
<dbReference type="PANTHER" id="PTHR43522:SF6">
    <property type="entry name" value="TRANSKETOLASE-LIKE PYRIMIDINE-BINDING DOMAIN-CONTAINING PROTEIN-RELATED"/>
    <property type="match status" value="1"/>
</dbReference>
<comment type="similarity">
    <text evidence="4">Belongs to the transketolase family.</text>
</comment>
<dbReference type="PANTHER" id="PTHR43522">
    <property type="entry name" value="TRANSKETOLASE"/>
    <property type="match status" value="1"/>
</dbReference>
<comment type="caution">
    <text evidence="11">The sequence shown here is derived from an EMBL/GenBank/DDBJ whole genome shotgun (WGS) entry which is preliminary data.</text>
</comment>
<keyword evidence="5" id="KW-0808">Transferase</keyword>
<proteinExistence type="inferred from homology"/>
<evidence type="ECO:0000256" key="6">
    <source>
        <dbReference type="ARBA" id="ARBA00022723"/>
    </source>
</evidence>
<dbReference type="InterPro" id="IPR055152">
    <property type="entry name" value="Transketolase-like_C_2"/>
</dbReference>
<evidence type="ECO:0000256" key="1">
    <source>
        <dbReference type="ARBA" id="ARBA00001941"/>
    </source>
</evidence>
<dbReference type="SMART" id="SM00861">
    <property type="entry name" value="Transket_pyr"/>
    <property type="match status" value="1"/>
</dbReference>
<evidence type="ECO:0000256" key="5">
    <source>
        <dbReference type="ARBA" id="ARBA00022679"/>
    </source>
</evidence>
<dbReference type="GO" id="GO:0004802">
    <property type="term" value="F:transketolase activity"/>
    <property type="evidence" value="ECO:0007669"/>
    <property type="project" value="TreeGrafter"/>
</dbReference>
<feature type="compositionally biased region" description="Basic and acidic residues" evidence="9">
    <location>
        <begin position="1"/>
        <end position="15"/>
    </location>
</feature>
<feature type="region of interest" description="Disordered" evidence="9">
    <location>
        <begin position="1"/>
        <end position="21"/>
    </location>
</feature>
<organism evidence="11 12">
    <name type="scientific">Aureobasidium pullulans</name>
    <name type="common">Black yeast</name>
    <name type="synonym">Pullularia pullulans</name>
    <dbReference type="NCBI Taxonomy" id="5580"/>
    <lineage>
        <taxon>Eukaryota</taxon>
        <taxon>Fungi</taxon>
        <taxon>Dikarya</taxon>
        <taxon>Ascomycota</taxon>
        <taxon>Pezizomycotina</taxon>
        <taxon>Dothideomycetes</taxon>
        <taxon>Dothideomycetidae</taxon>
        <taxon>Dothideales</taxon>
        <taxon>Saccotheciaceae</taxon>
        <taxon>Aureobasidium</taxon>
    </lineage>
</organism>
<feature type="domain" description="Transketolase-like pyrimidine-binding" evidence="10">
    <location>
        <begin position="376"/>
        <end position="550"/>
    </location>
</feature>
<dbReference type="Pfam" id="PF02779">
    <property type="entry name" value="Transket_pyr"/>
    <property type="match status" value="1"/>
</dbReference>
<dbReference type="GO" id="GO:0046872">
    <property type="term" value="F:metal ion binding"/>
    <property type="evidence" value="ECO:0007669"/>
    <property type="project" value="UniProtKB-KW"/>
</dbReference>
<dbReference type="CDD" id="cd02012">
    <property type="entry name" value="TPP_TK"/>
    <property type="match status" value="1"/>
</dbReference>